<organism evidence="1">
    <name type="scientific">Rhizophora mucronata</name>
    <name type="common">Asiatic mangrove</name>
    <dbReference type="NCBI Taxonomy" id="61149"/>
    <lineage>
        <taxon>Eukaryota</taxon>
        <taxon>Viridiplantae</taxon>
        <taxon>Streptophyta</taxon>
        <taxon>Embryophyta</taxon>
        <taxon>Tracheophyta</taxon>
        <taxon>Spermatophyta</taxon>
        <taxon>Magnoliopsida</taxon>
        <taxon>eudicotyledons</taxon>
        <taxon>Gunneridae</taxon>
        <taxon>Pentapetalae</taxon>
        <taxon>rosids</taxon>
        <taxon>fabids</taxon>
        <taxon>Malpighiales</taxon>
        <taxon>Rhizophoraceae</taxon>
        <taxon>Rhizophora</taxon>
    </lineage>
</organism>
<proteinExistence type="predicted"/>
<dbReference type="EMBL" id="GGEC01090780">
    <property type="protein sequence ID" value="MBX71264.1"/>
    <property type="molecule type" value="Transcribed_RNA"/>
</dbReference>
<accession>A0A2P2QWJ1</accession>
<reference evidence="1" key="1">
    <citation type="submission" date="2018-02" db="EMBL/GenBank/DDBJ databases">
        <title>Rhizophora mucronata_Transcriptome.</title>
        <authorList>
            <person name="Meera S.P."/>
            <person name="Sreeshan A."/>
            <person name="Augustine A."/>
        </authorList>
    </citation>
    <scope>NUCLEOTIDE SEQUENCE</scope>
    <source>
        <tissue evidence="1">Leaf</tissue>
    </source>
</reference>
<name>A0A2P2QWJ1_RHIMU</name>
<dbReference type="AlphaFoldDB" id="A0A2P2QWJ1"/>
<evidence type="ECO:0000313" key="1">
    <source>
        <dbReference type="EMBL" id="MBX71264.1"/>
    </source>
</evidence>
<sequence length="46" mass="4883">MLHAQIACIFLHLSYANVVGCVSFNLVLTACLLGPLVKLSLPLDNG</sequence>
<protein>
    <submittedName>
        <fullName evidence="1">Uncharacterized protein</fullName>
    </submittedName>
</protein>